<reference evidence="1 2" key="1">
    <citation type="submission" date="2017-03" db="EMBL/GenBank/DDBJ databases">
        <title>Complete Genome Sequence of a natural compounds producer, Streptomyces violaceus S21.</title>
        <authorList>
            <person name="Zhong C."/>
            <person name="Zhao Z."/>
            <person name="Fu J."/>
            <person name="Zong G."/>
            <person name="Qin R."/>
            <person name="Cao G."/>
        </authorList>
    </citation>
    <scope>NUCLEOTIDE SEQUENCE [LARGE SCALE GENOMIC DNA]</scope>
    <source>
        <strain evidence="1 2">S21</strain>
    </source>
</reference>
<accession>A0A1V0UC78</accession>
<gene>
    <name evidence="1" type="ORF">B1H20_15715</name>
</gene>
<proteinExistence type="predicted"/>
<protein>
    <submittedName>
        <fullName evidence="1">Uncharacterized protein</fullName>
    </submittedName>
</protein>
<dbReference type="EMBL" id="CP020570">
    <property type="protein sequence ID" value="ARF62680.1"/>
    <property type="molecule type" value="Genomic_DNA"/>
</dbReference>
<evidence type="ECO:0000313" key="2">
    <source>
        <dbReference type="Proteomes" id="UP000192445"/>
    </source>
</evidence>
<name>A0A1V0UC78_STRVN</name>
<dbReference type="AlphaFoldDB" id="A0A1V0UC78"/>
<evidence type="ECO:0000313" key="1">
    <source>
        <dbReference type="EMBL" id="ARF62680.1"/>
    </source>
</evidence>
<sequence length="73" mass="7274">MRTKPTMYKRMLRSALAASFVAAVGLGLTGVGVTAGSSEQSEVQAAAPTDIGWIAPAAVPGDIGWNSQAGVGA</sequence>
<organism evidence="1 2">
    <name type="scientific">Streptomyces violaceoruber</name>
    <dbReference type="NCBI Taxonomy" id="1935"/>
    <lineage>
        <taxon>Bacteria</taxon>
        <taxon>Bacillati</taxon>
        <taxon>Actinomycetota</taxon>
        <taxon>Actinomycetes</taxon>
        <taxon>Kitasatosporales</taxon>
        <taxon>Streptomycetaceae</taxon>
        <taxon>Streptomyces</taxon>
        <taxon>Streptomyces violaceoruber group</taxon>
    </lineage>
</organism>
<dbReference type="OrthoDB" id="4323210at2"/>
<dbReference type="STRING" id="1935.B1H20_15715"/>
<dbReference type="Proteomes" id="UP000192445">
    <property type="component" value="Chromosome"/>
</dbReference>
<dbReference type="KEGG" id="svu:B1H20_15715"/>